<dbReference type="Proteomes" id="UP000005436">
    <property type="component" value="Chromosome"/>
</dbReference>
<proteinExistence type="predicted"/>
<accession>G8UQP0</accession>
<sequence>MGLSQSEAVSKAKTASLKKEASRFEAASLYLQENNHHHFPYHVINICDYWLPPR</sequence>
<reference evidence="2" key="1">
    <citation type="submission" date="2011-12" db="EMBL/GenBank/DDBJ databases">
        <title>Complete sequence of Tannerella forsythia ATCC 43037.</title>
        <authorList>
            <person name="Dewhirst F."/>
            <person name="Tanner A."/>
            <person name="Izard J."/>
            <person name="Brinkac L."/>
            <person name="Durkin A.S."/>
            <person name="Hostetler J."/>
            <person name="Shetty J."/>
            <person name="Torralba M."/>
            <person name="Gill S."/>
            <person name="Nelson K."/>
        </authorList>
    </citation>
    <scope>NUCLEOTIDE SEQUENCE [LARGE SCALE GENOMIC DNA]</scope>
    <source>
        <strain evidence="2">ATCC 43037 / JCM 10827 / CCUG 33226 / KCTC 5666 / FDC 338</strain>
    </source>
</reference>
<keyword evidence="2" id="KW-1185">Reference proteome</keyword>
<dbReference type="HOGENOM" id="CLU_3048869_0_0_10"/>
<evidence type="ECO:0000313" key="2">
    <source>
        <dbReference type="Proteomes" id="UP000005436"/>
    </source>
</evidence>
<dbReference type="KEGG" id="tfo:BFO_1039"/>
<dbReference type="AlphaFoldDB" id="G8UQP0"/>
<evidence type="ECO:0000313" key="1">
    <source>
        <dbReference type="EMBL" id="AEW21314.1"/>
    </source>
</evidence>
<protein>
    <submittedName>
        <fullName evidence="1">Uncharacterized protein</fullName>
    </submittedName>
</protein>
<name>G8UQP0_TANFA</name>
<organism evidence="1 2">
    <name type="scientific">Tannerella forsythia (strain ATCC 43037 / JCM 10827 / CCUG 21028 A / KCTC 5666 / FDC 338)</name>
    <name type="common">Bacteroides forsythus</name>
    <dbReference type="NCBI Taxonomy" id="203275"/>
    <lineage>
        <taxon>Bacteria</taxon>
        <taxon>Pseudomonadati</taxon>
        <taxon>Bacteroidota</taxon>
        <taxon>Bacteroidia</taxon>
        <taxon>Bacteroidales</taxon>
        <taxon>Tannerellaceae</taxon>
        <taxon>Tannerella</taxon>
    </lineage>
</organism>
<gene>
    <name evidence="1" type="ordered locus">BFO_1039</name>
</gene>
<dbReference type="EMBL" id="CP003191">
    <property type="protein sequence ID" value="AEW21314.1"/>
    <property type="molecule type" value="Genomic_DNA"/>
</dbReference>